<evidence type="ECO:0000313" key="6">
    <source>
        <dbReference type="Proteomes" id="UP001154322"/>
    </source>
</evidence>
<accession>A0ABM9G4Z9</accession>
<reference evidence="4" key="1">
    <citation type="submission" date="2022-06" db="EMBL/GenBank/DDBJ databases">
        <authorList>
            <person name="Dietemann V."/>
            <person name="Ory F."/>
            <person name="Dainat B."/>
            <person name="Oberhansli S."/>
        </authorList>
    </citation>
    <scope>NUCLEOTIDE SEQUENCE</scope>
    <source>
        <strain evidence="4">Ena-SAMPLE-TAB-26-04-2022-14:26:32:270-5432</strain>
    </source>
</reference>
<keyword evidence="6" id="KW-1185">Reference proteome</keyword>
<keyword evidence="2" id="KW-0231">Viral genome packaging</keyword>
<protein>
    <submittedName>
        <fullName evidence="4">Terminase small subunit</fullName>
    </submittedName>
</protein>
<gene>
    <name evidence="3" type="ORF">WJ0W_002357</name>
    <name evidence="4" type="ORF">WJ0W_004100</name>
    <name evidence="5" type="ORF">WJ0W_006200</name>
</gene>
<keyword evidence="1" id="KW-1188">Viral release from host cell</keyword>
<evidence type="ECO:0000313" key="3">
    <source>
        <dbReference type="EMBL" id="CAH8245127.1"/>
    </source>
</evidence>
<dbReference type="EMBL" id="CALYLO010000014">
    <property type="protein sequence ID" value="CAH8249013.1"/>
    <property type="molecule type" value="Genomic_DNA"/>
</dbReference>
<dbReference type="RefSeq" id="WP_261945126.1">
    <property type="nucleotide sequence ID" value="NZ_AP031286.1"/>
</dbReference>
<evidence type="ECO:0000256" key="2">
    <source>
        <dbReference type="ARBA" id="ARBA00023219"/>
    </source>
</evidence>
<dbReference type="Proteomes" id="UP001154322">
    <property type="component" value="Unassembled WGS sequence"/>
</dbReference>
<name>A0ABM9G4Z9_9BACL</name>
<dbReference type="PANTHER" id="PTHR41328">
    <property type="entry name" value="TERMINASE SMALL SUBUNIT-RELATED"/>
    <property type="match status" value="1"/>
</dbReference>
<sequence>MALTAKQKAFVQEYLIDLNATQAAIRAGYSAKTARKIGAENLTKPDIQKAIQEAMERREKRTEITQDRVLQELAKIGFADIKSYLSFRTERAVVGYETVDDEEVPVFGYQDVIELKPSDQVDGAVISEVKHTREGIAFKLHDKVSALEKIGRHLGMFKDKVEHSGSMDVNPLQGLTTDELRKLIRNG</sequence>
<evidence type="ECO:0000256" key="1">
    <source>
        <dbReference type="ARBA" id="ARBA00022612"/>
    </source>
</evidence>
<proteinExistence type="predicted"/>
<dbReference type="PANTHER" id="PTHR41328:SF2">
    <property type="entry name" value="TERMINASE SMALL SUBUNIT"/>
    <property type="match status" value="1"/>
</dbReference>
<dbReference type="InterPro" id="IPR005335">
    <property type="entry name" value="Terminase_ssu"/>
</dbReference>
<dbReference type="EMBL" id="CALYLO010000005">
    <property type="protein sequence ID" value="CAH8246868.1"/>
    <property type="molecule type" value="Genomic_DNA"/>
</dbReference>
<comment type="caution">
    <text evidence="4">The sequence shown here is derived from an EMBL/GenBank/DDBJ whole genome shotgun (WGS) entry which is preliminary data.</text>
</comment>
<dbReference type="InterPro" id="IPR038713">
    <property type="entry name" value="Terminase_Gp1_N_sf"/>
</dbReference>
<evidence type="ECO:0000313" key="5">
    <source>
        <dbReference type="EMBL" id="CAH8249013.1"/>
    </source>
</evidence>
<evidence type="ECO:0000313" key="4">
    <source>
        <dbReference type="EMBL" id="CAH8246868.1"/>
    </source>
</evidence>
<dbReference type="Gene3D" id="1.10.10.1400">
    <property type="entry name" value="Terminase, small subunit, N-terminal DNA-binding domain, HTH motif"/>
    <property type="match status" value="1"/>
</dbReference>
<dbReference type="EMBL" id="CALYLO010000002">
    <property type="protein sequence ID" value="CAH8245127.1"/>
    <property type="molecule type" value="Genomic_DNA"/>
</dbReference>
<organism evidence="4 6">
    <name type="scientific">Paenibacillus melissococcoides</name>
    <dbReference type="NCBI Taxonomy" id="2912268"/>
    <lineage>
        <taxon>Bacteria</taxon>
        <taxon>Bacillati</taxon>
        <taxon>Bacillota</taxon>
        <taxon>Bacilli</taxon>
        <taxon>Bacillales</taxon>
        <taxon>Paenibacillaceae</taxon>
        <taxon>Paenibacillus</taxon>
    </lineage>
</organism>
<dbReference type="Pfam" id="PF03592">
    <property type="entry name" value="Terminase_2"/>
    <property type="match status" value="1"/>
</dbReference>
<dbReference type="InterPro" id="IPR052404">
    <property type="entry name" value="SPP1-like_terminase"/>
</dbReference>